<protein>
    <submittedName>
        <fullName evidence="3">Transposase</fullName>
    </submittedName>
</protein>
<feature type="domain" description="Insertion element IS402-like" evidence="2">
    <location>
        <begin position="8"/>
        <end position="79"/>
    </location>
</feature>
<reference evidence="3 4" key="1">
    <citation type="journal article" date="2010" name="ISME J.">
        <title>Fine-scale evolution: genomic, phenotypic and ecological differentiation in two coexisting Salinibacter ruber strains.</title>
        <authorList>
            <person name="Pena A."/>
            <person name="Teeling H."/>
            <person name="Huerta-Cepas J."/>
            <person name="Santos F."/>
            <person name="Yarza P."/>
            <person name="Brito-Echeverria J."/>
            <person name="Lucio M."/>
            <person name="Schmitt-Kopplin P."/>
            <person name="Meseguer I."/>
            <person name="Schenowitz C."/>
            <person name="Dossat C."/>
            <person name="Barbe V."/>
            <person name="Dopazo J."/>
            <person name="Rossello-Mora R."/>
            <person name="Schuler M."/>
            <person name="Glockner F.O."/>
            <person name="Amann R."/>
            <person name="Gabaldon T."/>
            <person name="Anton J."/>
        </authorList>
    </citation>
    <scope>NUCLEOTIDE SEQUENCE [LARGE SCALE GENOMIC DNA]</scope>
    <source>
        <strain evidence="3 4">M8</strain>
    </source>
</reference>
<evidence type="ECO:0000313" key="3">
    <source>
        <dbReference type="EMBL" id="CBH24299.1"/>
    </source>
</evidence>
<feature type="region of interest" description="Disordered" evidence="1">
    <location>
        <begin position="104"/>
        <end position="134"/>
    </location>
</feature>
<dbReference type="Proteomes" id="UP000000933">
    <property type="component" value="Chromosome"/>
</dbReference>
<dbReference type="InterPro" id="IPR025161">
    <property type="entry name" value="IS402-like_dom"/>
</dbReference>
<accession>D5H8E4</accession>
<dbReference type="EMBL" id="FP565814">
    <property type="protein sequence ID" value="CBH24299.1"/>
    <property type="molecule type" value="Genomic_DNA"/>
</dbReference>
<sequence length="134" mass="15715">MARRRFELTDEQFEQIEDLLPEVDGRGRPYENHQKIVNGLFWILRTGAPWRDLPDRYGEWQTVYDRFRTWTEDGTLDRIIDRLQKELDLRDEIDWEQFNVDGATVPASRAAAGGPTDDKKGTESSETRKQTKGE</sequence>
<dbReference type="AlphaFoldDB" id="D5H8E4"/>
<dbReference type="PANTHER" id="PTHR46637">
    <property type="entry name" value="TIS1421-TRANSPOSASE PROTEIN A"/>
    <property type="match status" value="1"/>
</dbReference>
<dbReference type="InterPro" id="IPR052909">
    <property type="entry name" value="Transposase_6_like"/>
</dbReference>
<proteinExistence type="predicted"/>
<reference evidence="4" key="2">
    <citation type="submission" date="2010-04" db="EMBL/GenBank/DDBJ databases">
        <title>Genome sequence of Salinibacter ruber M8.</title>
        <authorList>
            <consortium name="Genoscope"/>
        </authorList>
    </citation>
    <scope>NUCLEOTIDE SEQUENCE [LARGE SCALE GENOMIC DNA]</scope>
    <source>
        <strain evidence="4">M8</strain>
    </source>
</reference>
<organism evidence="3 4">
    <name type="scientific">Salinibacter ruber (strain M8)</name>
    <dbReference type="NCBI Taxonomy" id="761659"/>
    <lineage>
        <taxon>Bacteria</taxon>
        <taxon>Pseudomonadati</taxon>
        <taxon>Rhodothermota</taxon>
        <taxon>Rhodothermia</taxon>
        <taxon>Rhodothermales</taxon>
        <taxon>Salinibacteraceae</taxon>
        <taxon>Salinibacter</taxon>
    </lineage>
</organism>
<dbReference type="PANTHER" id="PTHR46637:SF1">
    <property type="entry name" value="BLL5188 PROTEIN"/>
    <property type="match status" value="1"/>
</dbReference>
<dbReference type="NCBIfam" id="NF033580">
    <property type="entry name" value="transpos_IS5_3"/>
    <property type="match status" value="1"/>
</dbReference>
<dbReference type="Pfam" id="PF13340">
    <property type="entry name" value="DUF4096"/>
    <property type="match status" value="1"/>
</dbReference>
<evidence type="ECO:0000256" key="1">
    <source>
        <dbReference type="SAM" id="MobiDB-lite"/>
    </source>
</evidence>
<dbReference type="HOGENOM" id="CLU_055261_2_2_10"/>
<feature type="compositionally biased region" description="Basic and acidic residues" evidence="1">
    <location>
        <begin position="116"/>
        <end position="134"/>
    </location>
</feature>
<gene>
    <name evidence="3" type="ordered locus">SRM_01378</name>
</gene>
<dbReference type="RefSeq" id="WP_013061724.1">
    <property type="nucleotide sequence ID" value="NC_014032.1"/>
</dbReference>
<dbReference type="KEGG" id="srm:SRM_01378"/>
<name>D5H8E4_SALRM</name>
<evidence type="ECO:0000313" key="4">
    <source>
        <dbReference type="Proteomes" id="UP000000933"/>
    </source>
</evidence>
<evidence type="ECO:0000259" key="2">
    <source>
        <dbReference type="Pfam" id="PF13340"/>
    </source>
</evidence>